<dbReference type="InterPro" id="IPR036365">
    <property type="entry name" value="PGBD-like_sf"/>
</dbReference>
<dbReference type="Gene3D" id="1.10.101.10">
    <property type="entry name" value="PGBD-like superfamily/PGBD"/>
    <property type="match status" value="1"/>
</dbReference>
<keyword evidence="3" id="KW-0808">Transferase</keyword>
<organism evidence="9 10">
    <name type="scientific">Sphingomonas crocodyli</name>
    <dbReference type="NCBI Taxonomy" id="1979270"/>
    <lineage>
        <taxon>Bacteria</taxon>
        <taxon>Pseudomonadati</taxon>
        <taxon>Pseudomonadota</taxon>
        <taxon>Alphaproteobacteria</taxon>
        <taxon>Sphingomonadales</taxon>
        <taxon>Sphingomonadaceae</taxon>
        <taxon>Sphingomonas</taxon>
    </lineage>
</organism>
<feature type="active site" description="Nucleophile" evidence="7">
    <location>
        <position position="324"/>
    </location>
</feature>
<evidence type="ECO:0000256" key="4">
    <source>
        <dbReference type="ARBA" id="ARBA00022960"/>
    </source>
</evidence>
<evidence type="ECO:0000313" key="9">
    <source>
        <dbReference type="EMBL" id="RVT90574.1"/>
    </source>
</evidence>
<dbReference type="InterPro" id="IPR038063">
    <property type="entry name" value="Transpep_catalytic_dom"/>
</dbReference>
<evidence type="ECO:0000256" key="7">
    <source>
        <dbReference type="PROSITE-ProRule" id="PRU01373"/>
    </source>
</evidence>
<comment type="caution">
    <text evidence="9">The sequence shown here is derived from an EMBL/GenBank/DDBJ whole genome shotgun (WGS) entry which is preliminary data.</text>
</comment>
<evidence type="ECO:0000256" key="2">
    <source>
        <dbReference type="ARBA" id="ARBA00005992"/>
    </source>
</evidence>
<evidence type="ECO:0000256" key="5">
    <source>
        <dbReference type="ARBA" id="ARBA00022984"/>
    </source>
</evidence>
<proteinExistence type="inferred from homology"/>
<comment type="similarity">
    <text evidence="2">Belongs to the YkuD family.</text>
</comment>
<evidence type="ECO:0000259" key="8">
    <source>
        <dbReference type="PROSITE" id="PS52029"/>
    </source>
</evidence>
<dbReference type="CDD" id="cd16913">
    <property type="entry name" value="YkuD_like"/>
    <property type="match status" value="1"/>
</dbReference>
<keyword evidence="6 7" id="KW-0961">Cell wall biogenesis/degradation</keyword>
<evidence type="ECO:0000313" key="10">
    <source>
        <dbReference type="Proteomes" id="UP000282971"/>
    </source>
</evidence>
<evidence type="ECO:0000256" key="6">
    <source>
        <dbReference type="ARBA" id="ARBA00023316"/>
    </source>
</evidence>
<feature type="domain" description="L,D-TPase catalytic" evidence="8">
    <location>
        <begin position="198"/>
        <end position="346"/>
    </location>
</feature>
<dbReference type="EMBL" id="SACN01000003">
    <property type="protein sequence ID" value="RVT90574.1"/>
    <property type="molecule type" value="Genomic_DNA"/>
</dbReference>
<dbReference type="GO" id="GO:0016740">
    <property type="term" value="F:transferase activity"/>
    <property type="evidence" value="ECO:0007669"/>
    <property type="project" value="UniProtKB-KW"/>
</dbReference>
<dbReference type="Pfam" id="PF01471">
    <property type="entry name" value="PG_binding_1"/>
    <property type="match status" value="1"/>
</dbReference>
<dbReference type="Pfam" id="PF20142">
    <property type="entry name" value="Scaffold"/>
    <property type="match status" value="1"/>
</dbReference>
<comment type="pathway">
    <text evidence="1 7">Cell wall biogenesis; peptidoglycan biosynthesis.</text>
</comment>
<keyword evidence="4 7" id="KW-0133">Cell shape</keyword>
<dbReference type="InterPro" id="IPR002477">
    <property type="entry name" value="Peptidoglycan-bd-like"/>
</dbReference>
<dbReference type="Gene3D" id="2.40.440.10">
    <property type="entry name" value="L,D-transpeptidase catalytic domain-like"/>
    <property type="match status" value="1"/>
</dbReference>
<dbReference type="InterPro" id="IPR052905">
    <property type="entry name" value="LD-transpeptidase_YkuD-like"/>
</dbReference>
<feature type="active site" description="Proton donor/acceptor" evidence="7">
    <location>
        <position position="305"/>
    </location>
</feature>
<dbReference type="Pfam" id="PF03734">
    <property type="entry name" value="YkuD"/>
    <property type="match status" value="1"/>
</dbReference>
<sequence>MVLSVETTADGASRDAALTKIALRYAGMLATGASDPKKLHKVFTLARPEVDLRAGLAKALNDGKLGEWLDSLAPEDAHYAQLSKAYVALVQTGQKVTAAIPDQGKAIEPGATDTRIPAIVRQLGTTGYLPEGGASENVYAPRVVAAVRRVQADYGIRPDGIIGGEALAILNLSDADRARAIAVAMERMRWLAQQPPATRIDVNVAAAMLSYWRDGKLVDTRRVVVGEPDTETPQLQSPVYRLVANPTWTVPRSIQAKEIEGKGSNYLKRNNMVWKDGWVVQQPGPKNSLGLVKFDMQNDHAIYLHDTPAKALFNEAQRQRSHGCIRVFDALGFAAMIARDENVLDAWNKARATGKESFVSLPRQIPVRLLYQTVLVDKRGNPIVRADPYGWDDAVAKALGFGSQPGHRVRSGSSEVAP</sequence>
<dbReference type="InterPro" id="IPR045380">
    <property type="entry name" value="LD_TPept_scaffold_dom"/>
</dbReference>
<keyword evidence="5 7" id="KW-0573">Peptidoglycan synthesis</keyword>
<dbReference type="AlphaFoldDB" id="A0A437LZ43"/>
<dbReference type="GO" id="GO:0009252">
    <property type="term" value="P:peptidoglycan biosynthetic process"/>
    <property type="evidence" value="ECO:0007669"/>
    <property type="project" value="UniProtKB-UniPathway"/>
</dbReference>
<name>A0A437LZ43_9SPHN</name>
<dbReference type="GO" id="GO:0004180">
    <property type="term" value="F:carboxypeptidase activity"/>
    <property type="evidence" value="ECO:0007669"/>
    <property type="project" value="UniProtKB-ARBA"/>
</dbReference>
<dbReference type="PROSITE" id="PS52029">
    <property type="entry name" value="LD_TPASE"/>
    <property type="match status" value="1"/>
</dbReference>
<accession>A0A437LZ43</accession>
<dbReference type="PANTHER" id="PTHR41533:SF2">
    <property type="entry name" value="BLR7131 PROTEIN"/>
    <property type="match status" value="1"/>
</dbReference>
<gene>
    <name evidence="9" type="ORF">EOD43_19825</name>
</gene>
<protein>
    <submittedName>
        <fullName evidence="9">Murein L,D-transpeptidase</fullName>
    </submittedName>
</protein>
<evidence type="ECO:0000256" key="1">
    <source>
        <dbReference type="ARBA" id="ARBA00004752"/>
    </source>
</evidence>
<dbReference type="SUPFAM" id="SSF141523">
    <property type="entry name" value="L,D-transpeptidase catalytic domain-like"/>
    <property type="match status" value="1"/>
</dbReference>
<keyword evidence="10" id="KW-1185">Reference proteome</keyword>
<dbReference type="SUPFAM" id="SSF47090">
    <property type="entry name" value="PGBD-like"/>
    <property type="match status" value="1"/>
</dbReference>
<evidence type="ECO:0000256" key="3">
    <source>
        <dbReference type="ARBA" id="ARBA00022679"/>
    </source>
</evidence>
<reference evidence="9 10" key="1">
    <citation type="submission" date="2019-01" db="EMBL/GenBank/DDBJ databases">
        <authorList>
            <person name="Chen W.-M."/>
        </authorList>
    </citation>
    <scope>NUCLEOTIDE SEQUENCE [LARGE SCALE GENOMIC DNA]</scope>
    <source>
        <strain evidence="9 10">CCP-7</strain>
    </source>
</reference>
<dbReference type="GO" id="GO:0008360">
    <property type="term" value="P:regulation of cell shape"/>
    <property type="evidence" value="ECO:0007669"/>
    <property type="project" value="UniProtKB-UniRule"/>
</dbReference>
<dbReference type="Proteomes" id="UP000282971">
    <property type="component" value="Unassembled WGS sequence"/>
</dbReference>
<dbReference type="PANTHER" id="PTHR41533">
    <property type="entry name" value="L,D-TRANSPEPTIDASE HI_1667-RELATED"/>
    <property type="match status" value="1"/>
</dbReference>
<dbReference type="GO" id="GO:0071555">
    <property type="term" value="P:cell wall organization"/>
    <property type="evidence" value="ECO:0007669"/>
    <property type="project" value="UniProtKB-UniRule"/>
</dbReference>
<dbReference type="UniPathway" id="UPA00219"/>
<dbReference type="OrthoDB" id="9778545at2"/>
<dbReference type="InterPro" id="IPR036366">
    <property type="entry name" value="PGBDSf"/>
</dbReference>
<dbReference type="InterPro" id="IPR005490">
    <property type="entry name" value="LD_TPept_cat_dom"/>
</dbReference>